<reference evidence="4 5" key="1">
    <citation type="submission" date="2016-10" db="EMBL/GenBank/DDBJ databases">
        <authorList>
            <person name="de Groot N.N."/>
        </authorList>
    </citation>
    <scope>NUCLEOTIDE SEQUENCE [LARGE SCALE GENOMIC DNA]</scope>
    <source>
        <strain evidence="4 5">PYCC 4715</strain>
    </source>
</reference>
<dbReference type="EMBL" id="LT635769">
    <property type="protein sequence ID" value="SGZ58201.1"/>
    <property type="molecule type" value="Genomic_DNA"/>
</dbReference>
<feature type="region of interest" description="Disordered" evidence="2">
    <location>
        <begin position="60"/>
        <end position="84"/>
    </location>
</feature>
<keyword evidence="1" id="KW-0694">RNA-binding</keyword>
<evidence type="ECO:0000256" key="2">
    <source>
        <dbReference type="SAM" id="MobiDB-lite"/>
    </source>
</evidence>
<evidence type="ECO:0000259" key="3">
    <source>
        <dbReference type="PROSITE" id="PS51165"/>
    </source>
</evidence>
<dbReference type="PROSITE" id="PS51165">
    <property type="entry name" value="THUMP"/>
    <property type="match status" value="1"/>
</dbReference>
<evidence type="ECO:0000256" key="1">
    <source>
        <dbReference type="PROSITE-ProRule" id="PRU00529"/>
    </source>
</evidence>
<dbReference type="CDD" id="cd11717">
    <property type="entry name" value="THUMP_THUMPD1_like"/>
    <property type="match status" value="1"/>
</dbReference>
<dbReference type="InterPro" id="IPR004114">
    <property type="entry name" value="THUMP_dom"/>
</dbReference>
<feature type="compositionally biased region" description="Basic and acidic residues" evidence="2">
    <location>
        <begin position="70"/>
        <end position="84"/>
    </location>
</feature>
<dbReference type="InterPro" id="IPR040183">
    <property type="entry name" value="THUMPD1-like"/>
</dbReference>
<dbReference type="Gene3D" id="3.30.2300.10">
    <property type="entry name" value="THUMP superfamily"/>
    <property type="match status" value="1"/>
</dbReference>
<proteinExistence type="predicted"/>
<dbReference type="PANTHER" id="PTHR13452">
    <property type="entry name" value="THUMP DOMAIN CONTAINING PROTEIN 1-RELATED"/>
    <property type="match status" value="1"/>
</dbReference>
<dbReference type="FunFam" id="3.30.2300.10:FF:000001">
    <property type="entry name" value="THUMP domain-containing protein 1"/>
    <property type="match status" value="1"/>
</dbReference>
<name>A0A1L0C3M9_9ASCO</name>
<sequence length="280" mass="32090">MGKRKAESGGNRNKKYKVSGFIDPNTSGVYATCNRGREQGCRKELMNLFSEKIDQWYPGWEDKVEDDEEEQKKDEEKKEELSVEEKIKQELAELNESKKDKKSTKSILQPMDLGCECLVFIKTKKPVDPAELVHRLCEESAASKAKNTRYTQKLTPISYSVSASMEELVKLAEKVLKPHFHADNQKPVTFAIQVTRRNFNTLEKDDIIKTIANCVGRDHGHKVDLKKYDKLIMVECYKNNIGMSVVDDYLRYEKFNLQQIFEKDMGGATMSRVAASSEAK</sequence>
<dbReference type="Pfam" id="PF02926">
    <property type="entry name" value="THUMP"/>
    <property type="match status" value="1"/>
</dbReference>
<feature type="domain" description="THUMP" evidence="3">
    <location>
        <begin position="139"/>
        <end position="247"/>
    </location>
</feature>
<evidence type="ECO:0000313" key="4">
    <source>
        <dbReference type="EMBL" id="SGZ58201.1"/>
    </source>
</evidence>
<dbReference type="GO" id="GO:0006400">
    <property type="term" value="P:tRNA modification"/>
    <property type="evidence" value="ECO:0007669"/>
    <property type="project" value="InterPro"/>
</dbReference>
<dbReference type="AlphaFoldDB" id="A0A1L0C3M9"/>
<feature type="region of interest" description="Disordered" evidence="2">
    <location>
        <begin position="1"/>
        <end position="22"/>
    </location>
</feature>
<gene>
    <name evidence="4" type="ORF">SAMEA4029009_CIC11G00000002850</name>
</gene>
<dbReference type="PANTHER" id="PTHR13452:SF10">
    <property type="entry name" value="THUMP DOMAIN-CONTAINING PROTEIN 1"/>
    <property type="match status" value="1"/>
</dbReference>
<protein>
    <submittedName>
        <fullName evidence="4">CIC11C00000002850</fullName>
    </submittedName>
</protein>
<dbReference type="GO" id="GO:0003723">
    <property type="term" value="F:RNA binding"/>
    <property type="evidence" value="ECO:0007669"/>
    <property type="project" value="UniProtKB-UniRule"/>
</dbReference>
<dbReference type="Proteomes" id="UP000182259">
    <property type="component" value="Chromosome VI"/>
</dbReference>
<accession>A0A1L0C3M9</accession>
<evidence type="ECO:0000313" key="5">
    <source>
        <dbReference type="Proteomes" id="UP000182259"/>
    </source>
</evidence>
<organism evidence="4 5">
    <name type="scientific">Sungouiella intermedia</name>
    <dbReference type="NCBI Taxonomy" id="45354"/>
    <lineage>
        <taxon>Eukaryota</taxon>
        <taxon>Fungi</taxon>
        <taxon>Dikarya</taxon>
        <taxon>Ascomycota</taxon>
        <taxon>Saccharomycotina</taxon>
        <taxon>Pichiomycetes</taxon>
        <taxon>Metschnikowiaceae</taxon>
        <taxon>Sungouiella</taxon>
    </lineage>
</organism>
<dbReference type="SUPFAM" id="SSF143437">
    <property type="entry name" value="THUMP domain-like"/>
    <property type="match status" value="1"/>
</dbReference>
<dbReference type="SMART" id="SM00981">
    <property type="entry name" value="THUMP"/>
    <property type="match status" value="1"/>
</dbReference>